<dbReference type="InterPro" id="IPR018376">
    <property type="entry name" value="Enoyl-CoA_hyd/isom_CS"/>
</dbReference>
<dbReference type="InterPro" id="IPR001753">
    <property type="entry name" value="Enoyl-CoA_hydra/iso"/>
</dbReference>
<evidence type="ECO:0000256" key="3">
    <source>
        <dbReference type="ARBA" id="ARBA00005254"/>
    </source>
</evidence>
<evidence type="ECO:0000256" key="16">
    <source>
        <dbReference type="ARBA" id="ARBA00068317"/>
    </source>
</evidence>
<dbReference type="PROSITE" id="PS50003">
    <property type="entry name" value="PH_DOMAIN"/>
    <property type="match status" value="1"/>
</dbReference>
<comment type="catalytic activity">
    <reaction evidence="13">
        <text>(3Z)-dodecenoyl-CoA = (2E)-dodecenoyl-CoA</text>
        <dbReference type="Rhea" id="RHEA:23716"/>
        <dbReference type="ChEBI" id="CHEBI:57330"/>
        <dbReference type="ChEBI" id="CHEBI:58543"/>
        <dbReference type="EC" id="5.3.3.8"/>
    </reaction>
    <physiologicalReaction direction="left-to-right" evidence="13">
        <dbReference type="Rhea" id="RHEA:23717"/>
    </physiologicalReaction>
</comment>
<dbReference type="SUPFAM" id="SSF50729">
    <property type="entry name" value="PH domain-like"/>
    <property type="match status" value="1"/>
</dbReference>
<dbReference type="CDD" id="cd06558">
    <property type="entry name" value="crotonase-like"/>
    <property type="match status" value="1"/>
</dbReference>
<dbReference type="GO" id="GO:0004165">
    <property type="term" value="F:delta(3)-delta(2)-enoyl-CoA isomerase activity"/>
    <property type="evidence" value="ECO:0007669"/>
    <property type="project" value="UniProtKB-EC"/>
</dbReference>
<comment type="catalytic activity">
    <reaction evidence="14">
        <text>(3Z)-octenoyl-CoA = (2E)-octenoyl-CoA</text>
        <dbReference type="Rhea" id="RHEA:46044"/>
        <dbReference type="ChEBI" id="CHEBI:62242"/>
        <dbReference type="ChEBI" id="CHEBI:85640"/>
    </reaction>
    <physiologicalReaction direction="left-to-right" evidence="14">
        <dbReference type="Rhea" id="RHEA:46045"/>
    </physiologicalReaction>
</comment>
<dbReference type="GO" id="GO:0005759">
    <property type="term" value="C:mitochondrial matrix"/>
    <property type="evidence" value="ECO:0007669"/>
    <property type="project" value="UniProtKB-SubCell"/>
</dbReference>
<evidence type="ECO:0000313" key="20">
    <source>
        <dbReference type="EMBL" id="RHY28505.1"/>
    </source>
</evidence>
<comment type="catalytic activity">
    <reaction evidence="12">
        <text>(2E)-tetradecenoyl-CoA = (3Z)-tetradecenoyl-CoA</text>
        <dbReference type="Rhea" id="RHEA:29847"/>
        <dbReference type="ChEBI" id="CHEBI:61405"/>
        <dbReference type="ChEBI" id="CHEBI:61968"/>
    </reaction>
    <physiologicalReaction direction="right-to-left" evidence="12">
        <dbReference type="Rhea" id="RHEA:29849"/>
    </physiologicalReaction>
</comment>
<evidence type="ECO:0000256" key="18">
    <source>
        <dbReference type="RuleBase" id="RU003707"/>
    </source>
</evidence>
<evidence type="ECO:0000256" key="5">
    <source>
        <dbReference type="ARBA" id="ARBA00022832"/>
    </source>
</evidence>
<dbReference type="InterPro" id="IPR029045">
    <property type="entry name" value="ClpP/crotonase-like_dom_sf"/>
</dbReference>
<dbReference type="SMART" id="SM00233">
    <property type="entry name" value="PH"/>
    <property type="match status" value="1"/>
</dbReference>
<evidence type="ECO:0000256" key="11">
    <source>
        <dbReference type="ARBA" id="ARBA00050938"/>
    </source>
</evidence>
<dbReference type="PROSITE" id="PS00166">
    <property type="entry name" value="ENOYL_COA_HYDRATASE"/>
    <property type="match status" value="1"/>
</dbReference>
<evidence type="ECO:0000256" key="17">
    <source>
        <dbReference type="ARBA" id="ARBA00083575"/>
    </source>
</evidence>
<dbReference type="Gene3D" id="6.10.250.170">
    <property type="match status" value="1"/>
</dbReference>
<keyword evidence="8" id="KW-0443">Lipid metabolism</keyword>
<evidence type="ECO:0000256" key="1">
    <source>
        <dbReference type="ARBA" id="ARBA00004305"/>
    </source>
</evidence>
<comment type="function">
    <text evidence="15">Key enzyme of fatty acid beta-oxidation. Able to isomerize both 3-cis (3Z) and 3-trans (3E) double bonds into the 2-trans (2E) form in a range of enoyl-CoA species, with a preference for (3Z)-enoyl-CoAs over (3E)-enoyl-CoAs. The catalytic efficiency of this enzyme is not affected by the fatty acyl chain length.</text>
</comment>
<evidence type="ECO:0000256" key="2">
    <source>
        <dbReference type="ARBA" id="ARBA00005005"/>
    </source>
</evidence>
<comment type="similarity">
    <text evidence="3 18">Belongs to the enoyl-CoA hydratase/isomerase family.</text>
</comment>
<dbReference type="GO" id="GO:0006635">
    <property type="term" value="P:fatty acid beta-oxidation"/>
    <property type="evidence" value="ECO:0007669"/>
    <property type="project" value="TreeGrafter"/>
</dbReference>
<evidence type="ECO:0000256" key="9">
    <source>
        <dbReference type="ARBA" id="ARBA00023128"/>
    </source>
</evidence>
<evidence type="ECO:0000256" key="10">
    <source>
        <dbReference type="ARBA" id="ARBA00023235"/>
    </source>
</evidence>
<protein>
    <recommendedName>
        <fullName evidence="16">Enoyl-CoA delta isomerase 1, mitochondrial</fullName>
    </recommendedName>
    <alternativeName>
        <fullName evidence="17">3,2-trans-enoyl-CoA isomerase</fullName>
    </alternativeName>
</protein>
<dbReference type="PANTHER" id="PTHR11941">
    <property type="entry name" value="ENOYL-COA HYDRATASE-RELATED"/>
    <property type="match status" value="1"/>
</dbReference>
<evidence type="ECO:0000256" key="14">
    <source>
        <dbReference type="ARBA" id="ARBA00052542"/>
    </source>
</evidence>
<keyword evidence="7" id="KW-0007">Acetylation</keyword>
<evidence type="ECO:0000256" key="7">
    <source>
        <dbReference type="ARBA" id="ARBA00022990"/>
    </source>
</evidence>
<dbReference type="Gene3D" id="3.90.226.10">
    <property type="entry name" value="2-enoyl-CoA Hydratase, Chain A, domain 1"/>
    <property type="match status" value="1"/>
</dbReference>
<keyword evidence="6" id="KW-0809">Transit peptide</keyword>
<dbReference type="Pfam" id="PF00169">
    <property type="entry name" value="PH"/>
    <property type="match status" value="1"/>
</dbReference>
<keyword evidence="21" id="KW-1185">Reference proteome</keyword>
<dbReference type="InterPro" id="IPR001849">
    <property type="entry name" value="PH_domain"/>
</dbReference>
<name>A0A418ASX0_9STRA</name>
<organism evidence="20 21">
    <name type="scientific">Aphanomyces invadans</name>
    <dbReference type="NCBI Taxonomy" id="157072"/>
    <lineage>
        <taxon>Eukaryota</taxon>
        <taxon>Sar</taxon>
        <taxon>Stramenopiles</taxon>
        <taxon>Oomycota</taxon>
        <taxon>Saprolegniomycetes</taxon>
        <taxon>Saprolegniales</taxon>
        <taxon>Verrucalvaceae</taxon>
        <taxon>Aphanomyces</taxon>
    </lineage>
</organism>
<comment type="subunit">
    <text evidence="4">Homotrimer.</text>
</comment>
<evidence type="ECO:0000256" key="13">
    <source>
        <dbReference type="ARBA" id="ARBA00052376"/>
    </source>
</evidence>
<evidence type="ECO:0000256" key="6">
    <source>
        <dbReference type="ARBA" id="ARBA00022946"/>
    </source>
</evidence>
<evidence type="ECO:0000256" key="4">
    <source>
        <dbReference type="ARBA" id="ARBA00011233"/>
    </source>
</evidence>
<dbReference type="Gene3D" id="2.30.29.30">
    <property type="entry name" value="Pleckstrin-homology domain (PH domain)/Phosphotyrosine-binding domain (PTB)"/>
    <property type="match status" value="1"/>
</dbReference>
<comment type="catalytic activity">
    <reaction evidence="11">
        <text>(3Z)-decenoyl-CoA = (2E)-decenoyl-CoA</text>
        <dbReference type="Rhea" id="RHEA:77195"/>
        <dbReference type="ChEBI" id="CHEBI:61406"/>
        <dbReference type="ChEBI" id="CHEBI:195601"/>
    </reaction>
    <physiologicalReaction direction="left-to-right" evidence="11">
        <dbReference type="Rhea" id="RHEA:77196"/>
    </physiologicalReaction>
</comment>
<evidence type="ECO:0000256" key="15">
    <source>
        <dbReference type="ARBA" id="ARBA00056147"/>
    </source>
</evidence>
<dbReference type="VEuPathDB" id="FungiDB:H310_02236"/>
<comment type="subcellular location">
    <subcellularLocation>
        <location evidence="1">Mitochondrion matrix</location>
    </subcellularLocation>
</comment>
<evidence type="ECO:0000313" key="21">
    <source>
        <dbReference type="Proteomes" id="UP000285060"/>
    </source>
</evidence>
<dbReference type="Pfam" id="PF00378">
    <property type="entry name" value="ECH_1"/>
    <property type="match status" value="1"/>
</dbReference>
<proteinExistence type="inferred from homology"/>
<keyword evidence="5" id="KW-0276">Fatty acid metabolism</keyword>
<dbReference type="Proteomes" id="UP000285060">
    <property type="component" value="Unassembled WGS sequence"/>
</dbReference>
<dbReference type="EMBL" id="QUSY01000571">
    <property type="protein sequence ID" value="RHY28505.1"/>
    <property type="molecule type" value="Genomic_DNA"/>
</dbReference>
<dbReference type="SUPFAM" id="SSF52096">
    <property type="entry name" value="ClpP/crotonase"/>
    <property type="match status" value="1"/>
</dbReference>
<dbReference type="VEuPathDB" id="FungiDB:H310_02237"/>
<dbReference type="AlphaFoldDB" id="A0A418ASX0"/>
<dbReference type="PANTHER" id="PTHR11941:SF45">
    <property type="entry name" value="ENOYL-COA DELTA ISOMERASE 1, MITOCHONDRIAL"/>
    <property type="match status" value="1"/>
</dbReference>
<evidence type="ECO:0000259" key="19">
    <source>
        <dbReference type="PROSITE" id="PS50003"/>
    </source>
</evidence>
<feature type="domain" description="PH" evidence="19">
    <location>
        <begin position="619"/>
        <end position="747"/>
    </location>
</feature>
<evidence type="ECO:0000256" key="8">
    <source>
        <dbReference type="ARBA" id="ARBA00023098"/>
    </source>
</evidence>
<keyword evidence="10" id="KW-0413">Isomerase</keyword>
<evidence type="ECO:0000256" key="12">
    <source>
        <dbReference type="ARBA" id="ARBA00051293"/>
    </source>
</evidence>
<reference evidence="20 21" key="1">
    <citation type="submission" date="2018-08" db="EMBL/GenBank/DDBJ databases">
        <title>Aphanomyces genome sequencing and annotation.</title>
        <authorList>
            <person name="Minardi D."/>
            <person name="Oidtmann B."/>
            <person name="Van Der Giezen M."/>
            <person name="Studholme D.J."/>
        </authorList>
    </citation>
    <scope>NUCLEOTIDE SEQUENCE [LARGE SCALE GENOMIC DNA]</scope>
    <source>
        <strain evidence="20 21">NJM0002</strain>
    </source>
</reference>
<comment type="caution">
    <text evidence="20">The sequence shown here is derived from an EMBL/GenBank/DDBJ whole genome shotgun (WGS) entry which is preliminary data.</text>
</comment>
<sequence>MQMFQALDKTVEELEKDKTIKGMILASANPKIFSGGLDITELYQPKVRNHRLREFWGSFQRFFLRLYMSPLATVAAVEGHSPAGGCFLAMCCDARVMAMGKPVMGLNETKLGIAAPFWMKDVMLNTIGHRETEKMLGLGLQVDAINAKRIGLVDEAVELDEVLPVAESILQQWLAIPGHARKATKHLMRHATAERLRSDLKGDVDNFVDFIETDRVQNALGAYLESLKKSKESKQSKASNMVTSMQLIMVDADEHLTVNPDAVRFLNESYDALTVFSFHGAKVYSQRYFVNSFNPVNLPRETMLTLQRRMQTSLLPLQTSQLLPGLTWVVRDLSTKDVKAVVGMADASADMDQLYLQAVLSPKTSPFTSNLSWQILTSFFPKRTGSILPLSSSPAYPKKFPCDETVLKDVHEAGKAAAQPLLVKVAVLGGDYATVATRLFRNLTAHHVAKWMDENDRASTAQCIQVLQALHTDIERLIKAKLQPQDEPLRLADFKAILRAYQHSVQNMVVEYASEAQGPQKMPVLSTFYSTLMPRFVEYLAHLGELTMKSQTANSSHGPGGCGAGQDGCDGGAYAIEDVMDLYDKAKIQGSALEAQAFNNVERTAERVLEVSQANKDEEGVLEGYLVKQGGGGVFGRKNWKQRYFLLHKNILSYAKTKDDYERGKILKEFSIVGSVIKDSEDAGEGFEVWPPSTGQAVYDYKQGLFGSDPTLGRRKVDSDSERIFYLRASTMEVKDQWVERLRRAVNQASHTH</sequence>
<keyword evidence="9" id="KW-0496">Mitochondrion</keyword>
<dbReference type="InterPro" id="IPR011993">
    <property type="entry name" value="PH-like_dom_sf"/>
</dbReference>
<dbReference type="FunFam" id="3.90.226.10:FF:000034">
    <property type="entry name" value="Enoyl-CoA delta isomerase 1"/>
    <property type="match status" value="1"/>
</dbReference>
<comment type="pathway">
    <text evidence="2">Lipid metabolism; fatty acid beta-oxidation.</text>
</comment>
<gene>
    <name evidence="20" type="ORF">DYB32_005921</name>
</gene>
<accession>A0A418ASX0</accession>